<comment type="caution">
    <text evidence="1">The sequence shown here is derived from an EMBL/GenBank/DDBJ whole genome shotgun (WGS) entry which is preliminary data.</text>
</comment>
<protein>
    <recommendedName>
        <fullName evidence="3">Flagellar basal body rod protein</fullName>
    </recommendedName>
</protein>
<dbReference type="AlphaFoldDB" id="A0A364NUF9"/>
<accession>A0A364NUF9</accession>
<evidence type="ECO:0000313" key="2">
    <source>
        <dbReference type="Proteomes" id="UP000251075"/>
    </source>
</evidence>
<name>A0A364NUF9_9PROT</name>
<sequence length="100" mass="10318">MISSVSLNTLVGGLGAQTRVAETAATNIVNATTEGYQAQQGQLVSKPLNGADYIPLPPEGDVDLGRELVNLSQASHSYAAAAKAFSSISETEKRALDSLA</sequence>
<evidence type="ECO:0008006" key="3">
    <source>
        <dbReference type="Google" id="ProtNLM"/>
    </source>
</evidence>
<proteinExistence type="predicted"/>
<gene>
    <name evidence="1" type="ORF">CU669_17050</name>
</gene>
<dbReference type="OrthoDB" id="7360726at2"/>
<reference evidence="1 2" key="1">
    <citation type="submission" date="2017-11" db="EMBL/GenBank/DDBJ databases">
        <title>Draft genome sequence of magnetotactic bacterium Magnetospirillum kuznetsovii LBB-42.</title>
        <authorList>
            <person name="Grouzdev D.S."/>
            <person name="Rysina M.S."/>
            <person name="Baslerov R.V."/>
            <person name="Koziaeva V."/>
        </authorList>
    </citation>
    <scope>NUCLEOTIDE SEQUENCE [LARGE SCALE GENOMIC DNA]</scope>
    <source>
        <strain evidence="1 2">LBB-42</strain>
    </source>
</reference>
<organism evidence="1 2">
    <name type="scientific">Paramagnetospirillum kuznetsovii</name>
    <dbReference type="NCBI Taxonomy" id="2053833"/>
    <lineage>
        <taxon>Bacteria</taxon>
        <taxon>Pseudomonadati</taxon>
        <taxon>Pseudomonadota</taxon>
        <taxon>Alphaproteobacteria</taxon>
        <taxon>Rhodospirillales</taxon>
        <taxon>Magnetospirillaceae</taxon>
        <taxon>Paramagnetospirillum</taxon>
    </lineage>
</organism>
<dbReference type="RefSeq" id="WP_112146804.1">
    <property type="nucleotide sequence ID" value="NZ_PGTO01000018.1"/>
</dbReference>
<dbReference type="Proteomes" id="UP000251075">
    <property type="component" value="Unassembled WGS sequence"/>
</dbReference>
<evidence type="ECO:0000313" key="1">
    <source>
        <dbReference type="EMBL" id="RAU20650.1"/>
    </source>
</evidence>
<dbReference type="EMBL" id="PGTO01000018">
    <property type="protein sequence ID" value="RAU20650.1"/>
    <property type="molecule type" value="Genomic_DNA"/>
</dbReference>
<keyword evidence="2" id="KW-1185">Reference proteome</keyword>